<organism evidence="2 3">
    <name type="scientific">Aphanomyces astaci</name>
    <name type="common">Crayfish plague agent</name>
    <dbReference type="NCBI Taxonomy" id="112090"/>
    <lineage>
        <taxon>Eukaryota</taxon>
        <taxon>Sar</taxon>
        <taxon>Stramenopiles</taxon>
        <taxon>Oomycota</taxon>
        <taxon>Saprolegniomycetes</taxon>
        <taxon>Saprolegniales</taxon>
        <taxon>Verrucalvaceae</taxon>
        <taxon>Aphanomyces</taxon>
    </lineage>
</organism>
<reference evidence="2 3" key="1">
    <citation type="journal article" date="2018" name="J. Invertebr. Pathol.">
        <title>New genotyping method for the causative agent of crayfish plague (Aphanomyces astaci) based on whole genome data.</title>
        <authorList>
            <person name="Minardi D."/>
            <person name="Studholme D.J."/>
            <person name="van der Giezen M."/>
            <person name="Pretto T."/>
            <person name="Oidtmann B."/>
        </authorList>
    </citation>
    <scope>NUCLEOTIDE SEQUENCE [LARGE SCALE GENOMIC DNA]</scope>
    <source>
        <strain evidence="2 3">KB13</strain>
    </source>
</reference>
<feature type="region of interest" description="Disordered" evidence="1">
    <location>
        <begin position="199"/>
        <end position="218"/>
    </location>
</feature>
<evidence type="ECO:0000256" key="1">
    <source>
        <dbReference type="SAM" id="MobiDB-lite"/>
    </source>
</evidence>
<accession>A0A9X8H4I9</accession>
<feature type="region of interest" description="Disordered" evidence="1">
    <location>
        <begin position="1"/>
        <end position="184"/>
    </location>
</feature>
<feature type="compositionally biased region" description="Low complexity" evidence="1">
    <location>
        <begin position="38"/>
        <end position="65"/>
    </location>
</feature>
<protein>
    <submittedName>
        <fullName evidence="2">Uncharacterized protein</fullName>
    </submittedName>
</protein>
<feature type="non-terminal residue" evidence="2">
    <location>
        <position position="676"/>
    </location>
</feature>
<feature type="compositionally biased region" description="Basic and acidic residues" evidence="1">
    <location>
        <begin position="102"/>
        <end position="114"/>
    </location>
</feature>
<sequence>MVEKQGNSPAKPRNPAHLGEQRPLDPPPVQAIADDTDVAPAVPAPTDTRLDLVSVAEDEVLLSSSSDEECKSQPEPAQGTPAQKQLKRDINYRIQYHSNSPEQRDLEKRSKAAEDSDEVDHTTLTTARRELASLLDEERDLSMEPRSSSEEHVYTDDMAEASSDENKSDESMFTEGNDDDTLTQSVVPLTSTSLIARLDSNDSYSSSSPTPGTLSLLSSDVQSATETIHHLAQVSTHAHGVPVLMESTNVVTTRTVQLTVARRASPENYETSLVLDQTRSRFDSSSPTRLALPASDIVHETAVYNPALPFGLSPVAHVDPRSRTPAHLMDHVVSARPDESMGVEAITDHVDPSPLLDMVPIHQSIVERHQHWMVFEPDLPFGLAPVVRHDEPMEIDATDERPSLTMPPILTLDGPPPIRSILDDFGEMETDDNSIMQATIESDLVASSPSSADLANLELRTSLQSFSDHVSAQVETLRASFLEHQAATTDLSHRVDETLSSTRVWQSAATDELVHLGNAVDTVAERNKTLTQDVSSIQVELQALDASVNLLRTSALAVSDPTAISANAQAISELHSSVQSQASATALLQTALHSYEDRVSREVERLSCDVQVLGRLLHEQLPAPPTLSDDTRPCLEALRQENQLLHERVSSLVHDKTLLQDRVLLLETRIDQLSLD</sequence>
<feature type="compositionally biased region" description="Basic and acidic residues" evidence="1">
    <location>
        <begin position="140"/>
        <end position="155"/>
    </location>
</feature>
<gene>
    <name evidence="2" type="ORF">DYB28_009029</name>
</gene>
<dbReference type="Proteomes" id="UP000275652">
    <property type="component" value="Unassembled WGS sequence"/>
</dbReference>
<name>A0A9X8H4I9_APHAT</name>
<proteinExistence type="predicted"/>
<dbReference type="EMBL" id="QUTI01038630">
    <property type="protein sequence ID" value="RLO00835.1"/>
    <property type="molecule type" value="Genomic_DNA"/>
</dbReference>
<dbReference type="AlphaFoldDB" id="A0A9X8H4I9"/>
<evidence type="ECO:0000313" key="3">
    <source>
        <dbReference type="Proteomes" id="UP000275652"/>
    </source>
</evidence>
<feature type="compositionally biased region" description="Low complexity" evidence="1">
    <location>
        <begin position="201"/>
        <end position="218"/>
    </location>
</feature>
<comment type="caution">
    <text evidence="2">The sequence shown here is derived from an EMBL/GenBank/DDBJ whole genome shotgun (WGS) entry which is preliminary data.</text>
</comment>
<evidence type="ECO:0000313" key="2">
    <source>
        <dbReference type="EMBL" id="RLO00835.1"/>
    </source>
</evidence>